<evidence type="ECO:0000256" key="9">
    <source>
        <dbReference type="ARBA" id="ARBA00023679"/>
    </source>
</evidence>
<dbReference type="EMBL" id="NMVO01000012">
    <property type="protein sequence ID" value="OYO14450.1"/>
    <property type="molecule type" value="Genomic_DNA"/>
</dbReference>
<dbReference type="Gene3D" id="3.90.79.10">
    <property type="entry name" value="Nucleoside Triphosphate Pyrophosphohydrolase"/>
    <property type="match status" value="1"/>
</dbReference>
<evidence type="ECO:0000313" key="12">
    <source>
        <dbReference type="Proteomes" id="UP000215896"/>
    </source>
</evidence>
<dbReference type="InterPro" id="IPR049734">
    <property type="entry name" value="NudC-like_C"/>
</dbReference>
<dbReference type="PANTHER" id="PTHR42904:SF6">
    <property type="entry name" value="NAD-CAPPED RNA HYDROLASE NUDT12"/>
    <property type="match status" value="1"/>
</dbReference>
<protein>
    <recommendedName>
        <fullName evidence="4">NAD(+) diphosphatase</fullName>
        <ecNumber evidence="4">3.6.1.22</ecNumber>
    </recommendedName>
</protein>
<dbReference type="InterPro" id="IPR000086">
    <property type="entry name" value="NUDIX_hydrolase_dom"/>
</dbReference>
<evidence type="ECO:0000256" key="3">
    <source>
        <dbReference type="ARBA" id="ARBA00009595"/>
    </source>
</evidence>
<evidence type="ECO:0000256" key="8">
    <source>
        <dbReference type="ARBA" id="ARBA00023027"/>
    </source>
</evidence>
<keyword evidence="5" id="KW-0479">Metal-binding</keyword>
<dbReference type="InterPro" id="IPR015376">
    <property type="entry name" value="Znr_NADH_PPase"/>
</dbReference>
<organism evidence="11 12">
    <name type="scientific">Enemella evansiae</name>
    <dbReference type="NCBI Taxonomy" id="2016499"/>
    <lineage>
        <taxon>Bacteria</taxon>
        <taxon>Bacillati</taxon>
        <taxon>Actinomycetota</taxon>
        <taxon>Actinomycetes</taxon>
        <taxon>Propionibacteriales</taxon>
        <taxon>Propionibacteriaceae</taxon>
        <taxon>Enemella</taxon>
    </lineage>
</organism>
<name>A0A255GF39_9ACTN</name>
<dbReference type="Gene3D" id="3.90.79.20">
    <property type="match status" value="1"/>
</dbReference>
<dbReference type="GO" id="GO:0006742">
    <property type="term" value="P:NADP+ catabolic process"/>
    <property type="evidence" value="ECO:0007669"/>
    <property type="project" value="TreeGrafter"/>
</dbReference>
<dbReference type="PROSITE" id="PS51462">
    <property type="entry name" value="NUDIX"/>
    <property type="match status" value="1"/>
</dbReference>
<keyword evidence="8" id="KW-0520">NAD</keyword>
<dbReference type="EC" id="3.6.1.22" evidence="4"/>
<sequence length="301" mass="32947">MSAVDYWNRGSLLDRVEAERSDPDWIAAQWEHATVLPIDGSGQVACTADRAALRPAAAAGAYDPERCWLLGRLDEKIWFTTVVDTAELGESDTLRGLNAKLSDGERDLATAAIAIGHWHRLDPRCPHCGEPTVVINGGFARQCPEPRILFPRSDPAVIVAVLDEQGRILLGHQTVWDTGRVSTFAGFVEAGESLEQAVHREMAEETGLRLSEVTYFGSQPWPFPRSLMVGFAARAAGVEQHVDGIEIEYADWFTPAELAEAVRSGQRAIPGRGTIARRLIDAWLAGEFGDQDSGIELDSSW</sequence>
<dbReference type="Pfam" id="PF00293">
    <property type="entry name" value="NUDIX"/>
    <property type="match status" value="1"/>
</dbReference>
<dbReference type="PANTHER" id="PTHR42904">
    <property type="entry name" value="NUDIX HYDROLASE, NUDC SUBFAMILY"/>
    <property type="match status" value="1"/>
</dbReference>
<evidence type="ECO:0000259" key="10">
    <source>
        <dbReference type="PROSITE" id="PS51462"/>
    </source>
</evidence>
<dbReference type="GO" id="GO:0035529">
    <property type="term" value="F:NADH pyrophosphatase activity"/>
    <property type="evidence" value="ECO:0007669"/>
    <property type="project" value="TreeGrafter"/>
</dbReference>
<comment type="similarity">
    <text evidence="3">Belongs to the Nudix hydrolase family. NudC subfamily.</text>
</comment>
<dbReference type="NCBIfam" id="NF001299">
    <property type="entry name" value="PRK00241.1"/>
    <property type="match status" value="1"/>
</dbReference>
<dbReference type="CDD" id="cd03429">
    <property type="entry name" value="NUDIX_NADH_pyrophosphatase_Nudt13"/>
    <property type="match status" value="1"/>
</dbReference>
<dbReference type="Proteomes" id="UP000215896">
    <property type="component" value="Unassembled WGS sequence"/>
</dbReference>
<evidence type="ECO:0000256" key="4">
    <source>
        <dbReference type="ARBA" id="ARBA00012381"/>
    </source>
</evidence>
<proteinExistence type="inferred from homology"/>
<dbReference type="Pfam" id="PF09297">
    <property type="entry name" value="Zn_ribbon_NUD"/>
    <property type="match status" value="1"/>
</dbReference>
<reference evidence="11 12" key="1">
    <citation type="submission" date="2017-07" db="EMBL/GenBank/DDBJ databases">
        <title>Draft whole genome sequences of clinical Proprionibacteriaceae strains.</title>
        <authorList>
            <person name="Bernier A.-M."/>
            <person name="Bernard K."/>
            <person name="Domingo M.-C."/>
        </authorList>
    </citation>
    <scope>NUCLEOTIDE SEQUENCE [LARGE SCALE GENOMIC DNA]</scope>
    <source>
        <strain evidence="11 12">NML 030167</strain>
    </source>
</reference>
<comment type="catalytic activity">
    <reaction evidence="9">
        <text>a 5'-end NAD(+)-phospho-ribonucleoside in mRNA + H2O = a 5'-end phospho-adenosine-phospho-ribonucleoside in mRNA + beta-nicotinamide D-ribonucleotide + 2 H(+)</text>
        <dbReference type="Rhea" id="RHEA:60876"/>
        <dbReference type="Rhea" id="RHEA-COMP:15698"/>
        <dbReference type="Rhea" id="RHEA-COMP:15719"/>
        <dbReference type="ChEBI" id="CHEBI:14649"/>
        <dbReference type="ChEBI" id="CHEBI:15377"/>
        <dbReference type="ChEBI" id="CHEBI:15378"/>
        <dbReference type="ChEBI" id="CHEBI:144029"/>
        <dbReference type="ChEBI" id="CHEBI:144051"/>
    </reaction>
    <physiologicalReaction direction="left-to-right" evidence="9">
        <dbReference type="Rhea" id="RHEA:60877"/>
    </physiologicalReaction>
</comment>
<evidence type="ECO:0000256" key="1">
    <source>
        <dbReference type="ARBA" id="ARBA00001946"/>
    </source>
</evidence>
<evidence type="ECO:0000256" key="7">
    <source>
        <dbReference type="ARBA" id="ARBA00022842"/>
    </source>
</evidence>
<gene>
    <name evidence="11" type="ORF">CGZ94_07565</name>
</gene>
<dbReference type="GO" id="GO:0046872">
    <property type="term" value="F:metal ion binding"/>
    <property type="evidence" value="ECO:0007669"/>
    <property type="project" value="UniProtKB-KW"/>
</dbReference>
<comment type="caution">
    <text evidence="11">The sequence shown here is derived from an EMBL/GenBank/DDBJ whole genome shotgun (WGS) entry which is preliminary data.</text>
</comment>
<dbReference type="InterPro" id="IPR050241">
    <property type="entry name" value="NAD-cap_RNA_hydrolase_NudC"/>
</dbReference>
<keyword evidence="7" id="KW-0460">Magnesium</keyword>
<feature type="domain" description="Nudix hydrolase" evidence="10">
    <location>
        <begin position="151"/>
        <end position="281"/>
    </location>
</feature>
<evidence type="ECO:0000256" key="6">
    <source>
        <dbReference type="ARBA" id="ARBA00022801"/>
    </source>
</evidence>
<evidence type="ECO:0000256" key="5">
    <source>
        <dbReference type="ARBA" id="ARBA00022723"/>
    </source>
</evidence>
<evidence type="ECO:0000256" key="2">
    <source>
        <dbReference type="ARBA" id="ARBA00001947"/>
    </source>
</evidence>
<keyword evidence="6" id="KW-0378">Hydrolase</keyword>
<dbReference type="GO" id="GO:0005829">
    <property type="term" value="C:cytosol"/>
    <property type="evidence" value="ECO:0007669"/>
    <property type="project" value="TreeGrafter"/>
</dbReference>
<evidence type="ECO:0000313" key="11">
    <source>
        <dbReference type="EMBL" id="OYO14450.1"/>
    </source>
</evidence>
<comment type="cofactor">
    <cofactor evidence="2">
        <name>Zn(2+)</name>
        <dbReference type="ChEBI" id="CHEBI:29105"/>
    </cofactor>
</comment>
<dbReference type="PROSITE" id="PS00893">
    <property type="entry name" value="NUDIX_BOX"/>
    <property type="match status" value="1"/>
</dbReference>
<accession>A0A255GF39</accession>
<dbReference type="AlphaFoldDB" id="A0A255GF39"/>
<keyword evidence="12" id="KW-1185">Reference proteome</keyword>
<dbReference type="OrthoDB" id="9791656at2"/>
<dbReference type="GO" id="GO:0019677">
    <property type="term" value="P:NAD+ catabolic process"/>
    <property type="evidence" value="ECO:0007669"/>
    <property type="project" value="TreeGrafter"/>
</dbReference>
<dbReference type="InterPro" id="IPR020084">
    <property type="entry name" value="NUDIX_hydrolase_CS"/>
</dbReference>
<dbReference type="SUPFAM" id="SSF55811">
    <property type="entry name" value="Nudix"/>
    <property type="match status" value="1"/>
</dbReference>
<comment type="cofactor">
    <cofactor evidence="1">
        <name>Mg(2+)</name>
        <dbReference type="ChEBI" id="CHEBI:18420"/>
    </cofactor>
</comment>
<dbReference type="InterPro" id="IPR015797">
    <property type="entry name" value="NUDIX_hydrolase-like_dom_sf"/>
</dbReference>